<protein>
    <submittedName>
        <fullName evidence="2">tRNA A37 threonylcarbamoyladenosine synthetase subunit TsaC/SUA5/YrdC</fullName>
    </submittedName>
</protein>
<gene>
    <name evidence="2" type="ORF">SAMN02745775_10789</name>
</gene>
<dbReference type="Pfam" id="PF01300">
    <property type="entry name" value="Sua5_yciO_yrdC"/>
    <property type="match status" value="1"/>
</dbReference>
<name>A0A1I4CD76_9PROT</name>
<dbReference type="PROSITE" id="PS51163">
    <property type="entry name" value="YRDC"/>
    <property type="match status" value="1"/>
</dbReference>
<dbReference type="Gene3D" id="3.90.870.10">
    <property type="entry name" value="DHBP synthase"/>
    <property type="match status" value="1"/>
</dbReference>
<dbReference type="AlphaFoldDB" id="A0A1I4CD76"/>
<dbReference type="EMBL" id="FOSQ01000007">
    <property type="protein sequence ID" value="SFK78106.1"/>
    <property type="molecule type" value="Genomic_DNA"/>
</dbReference>
<evidence type="ECO:0000313" key="3">
    <source>
        <dbReference type="Proteomes" id="UP000199473"/>
    </source>
</evidence>
<dbReference type="InterPro" id="IPR017945">
    <property type="entry name" value="DHBP_synth_RibB-like_a/b_dom"/>
</dbReference>
<proteinExistence type="predicted"/>
<accession>A0A1I4CD76</accession>
<organism evidence="2 3">
    <name type="scientific">Falsiroseomonas stagni DSM 19981</name>
    <dbReference type="NCBI Taxonomy" id="1123062"/>
    <lineage>
        <taxon>Bacteria</taxon>
        <taxon>Pseudomonadati</taxon>
        <taxon>Pseudomonadota</taxon>
        <taxon>Alphaproteobacteria</taxon>
        <taxon>Acetobacterales</taxon>
        <taxon>Roseomonadaceae</taxon>
        <taxon>Falsiroseomonas</taxon>
    </lineage>
</organism>
<dbReference type="GO" id="GO:0003725">
    <property type="term" value="F:double-stranded RNA binding"/>
    <property type="evidence" value="ECO:0007669"/>
    <property type="project" value="InterPro"/>
</dbReference>
<evidence type="ECO:0000313" key="2">
    <source>
        <dbReference type="EMBL" id="SFK78106.1"/>
    </source>
</evidence>
<dbReference type="STRING" id="1123062.SAMN02745775_10789"/>
<dbReference type="Proteomes" id="UP000199473">
    <property type="component" value="Unassembled WGS sequence"/>
</dbReference>
<dbReference type="InterPro" id="IPR006070">
    <property type="entry name" value="Sua5-like_dom"/>
</dbReference>
<sequence>MDRLLDIEADARRAFDAIRKGGIAILPMDVGYSLIGSGDAALRKIFDTKRRAPSKLNAMVGDQAIHREIHLLDTRQRAIVDAIVQDHGLPLGLIAPGRMDHPLLRALSPEMLARSTKDGTVLMLLNAGAFEEAIGRLSLRHGVPLFGSSANLSLSGTKFRVEDIEPEVLGIADVVIDYGLRKWHFYRQSSTLIDIRTVTATRKGSCFDVIADILARQFAITLNDPTLA</sequence>
<evidence type="ECO:0000259" key="1">
    <source>
        <dbReference type="PROSITE" id="PS51163"/>
    </source>
</evidence>
<feature type="domain" description="YrdC-like" evidence="1">
    <location>
        <begin position="8"/>
        <end position="206"/>
    </location>
</feature>
<dbReference type="OrthoDB" id="7829964at2"/>
<dbReference type="SUPFAM" id="SSF55821">
    <property type="entry name" value="YrdC/RibB"/>
    <property type="match status" value="1"/>
</dbReference>
<dbReference type="RefSeq" id="WP_092961284.1">
    <property type="nucleotide sequence ID" value="NZ_FOSQ01000007.1"/>
</dbReference>
<keyword evidence="3" id="KW-1185">Reference proteome</keyword>
<reference evidence="2 3" key="1">
    <citation type="submission" date="2016-10" db="EMBL/GenBank/DDBJ databases">
        <authorList>
            <person name="de Groot N.N."/>
        </authorList>
    </citation>
    <scope>NUCLEOTIDE SEQUENCE [LARGE SCALE GENOMIC DNA]</scope>
    <source>
        <strain evidence="2 3">DSM 19981</strain>
    </source>
</reference>